<reference evidence="2" key="1">
    <citation type="submission" date="2020-05" db="EMBL/GenBank/DDBJ databases">
        <title>Mycena genomes resolve the evolution of fungal bioluminescence.</title>
        <authorList>
            <person name="Tsai I.J."/>
        </authorList>
    </citation>
    <scope>NUCLEOTIDE SEQUENCE</scope>
    <source>
        <strain evidence="2">CCC161011</strain>
    </source>
</reference>
<keyword evidence="3" id="KW-1185">Reference proteome</keyword>
<dbReference type="EMBL" id="JACAZI010000023">
    <property type="protein sequence ID" value="KAF7336189.1"/>
    <property type="molecule type" value="Genomic_DNA"/>
</dbReference>
<evidence type="ECO:0000256" key="1">
    <source>
        <dbReference type="SAM" id="MobiDB-lite"/>
    </source>
</evidence>
<organism evidence="2 3">
    <name type="scientific">Mycena venus</name>
    <dbReference type="NCBI Taxonomy" id="2733690"/>
    <lineage>
        <taxon>Eukaryota</taxon>
        <taxon>Fungi</taxon>
        <taxon>Dikarya</taxon>
        <taxon>Basidiomycota</taxon>
        <taxon>Agaricomycotina</taxon>
        <taxon>Agaricomycetes</taxon>
        <taxon>Agaricomycetidae</taxon>
        <taxon>Agaricales</taxon>
        <taxon>Marasmiineae</taxon>
        <taxon>Mycenaceae</taxon>
        <taxon>Mycena</taxon>
    </lineage>
</organism>
<gene>
    <name evidence="2" type="ORF">MVEN_02166500</name>
</gene>
<protein>
    <submittedName>
        <fullName evidence="2">Uncharacterized protein</fullName>
    </submittedName>
</protein>
<feature type="region of interest" description="Disordered" evidence="1">
    <location>
        <begin position="31"/>
        <end position="63"/>
    </location>
</feature>
<dbReference type="AlphaFoldDB" id="A0A8H7CFW9"/>
<evidence type="ECO:0000313" key="3">
    <source>
        <dbReference type="Proteomes" id="UP000620124"/>
    </source>
</evidence>
<dbReference type="Proteomes" id="UP000620124">
    <property type="component" value="Unassembled WGS sequence"/>
</dbReference>
<sequence>MFKDTESKIAPDSKEDPNRLDAFSRSINIHGGLGGPGGRVQRGGRPLEGPQVQSLIHGGTGGAGGVGRIRDEYSEEIGGTGTGSNLIELQQLLGLLNWLVYSFNRT</sequence>
<accession>A0A8H7CFW9</accession>
<evidence type="ECO:0000313" key="2">
    <source>
        <dbReference type="EMBL" id="KAF7336189.1"/>
    </source>
</evidence>
<name>A0A8H7CFW9_9AGAR</name>
<comment type="caution">
    <text evidence="2">The sequence shown here is derived from an EMBL/GenBank/DDBJ whole genome shotgun (WGS) entry which is preliminary data.</text>
</comment>
<proteinExistence type="predicted"/>
<feature type="compositionally biased region" description="Gly residues" evidence="1">
    <location>
        <begin position="31"/>
        <end position="41"/>
    </location>
</feature>